<dbReference type="PANTHER" id="PTHR39560">
    <property type="entry name" value="PROTEIN ADENYLYLTRANSFERASE FIC-RELATED"/>
    <property type="match status" value="1"/>
</dbReference>
<organism evidence="6">
    <name type="scientific">hydrothermal vent metagenome</name>
    <dbReference type="NCBI Taxonomy" id="652676"/>
    <lineage>
        <taxon>unclassified sequences</taxon>
        <taxon>metagenomes</taxon>
        <taxon>ecological metagenomes</taxon>
    </lineage>
</organism>
<evidence type="ECO:0000256" key="3">
    <source>
        <dbReference type="ARBA" id="ARBA00022741"/>
    </source>
</evidence>
<name>A0A3B0WF03_9ZZZZ</name>
<evidence type="ECO:0000313" key="6">
    <source>
        <dbReference type="EMBL" id="VAW54445.1"/>
    </source>
</evidence>
<evidence type="ECO:0000256" key="4">
    <source>
        <dbReference type="ARBA" id="ARBA00022840"/>
    </source>
</evidence>
<dbReference type="AlphaFoldDB" id="A0A3B0WF03"/>
<dbReference type="PANTHER" id="PTHR39560:SF1">
    <property type="entry name" value="PROTEIN ADENYLYLTRANSFERASE FIC-RELATED"/>
    <property type="match status" value="1"/>
</dbReference>
<dbReference type="InterPro" id="IPR036597">
    <property type="entry name" value="Fido-like_dom_sf"/>
</dbReference>
<keyword evidence="3" id="KW-0547">Nucleotide-binding</keyword>
<dbReference type="EMBL" id="UOFF01000059">
    <property type="protein sequence ID" value="VAW54445.1"/>
    <property type="molecule type" value="Genomic_DNA"/>
</dbReference>
<dbReference type="Gene3D" id="1.10.3290.10">
    <property type="entry name" value="Fido-like domain"/>
    <property type="match status" value="1"/>
</dbReference>
<sequence>MVDTVFSDSVEPLCYPNTSVFINFLNLTSFKKLRDKEAGFTAIRSIELLQNPSLIPQTFDFDHLKAIHSYLFQDLYEWAGRPRSYDVRKNEDEFTPAKYLPKYEKQVFSRVSDYCNCSQRPPINEAAIKLAACLGIINIYHPFPEGNGRAQRIFITMLAGVYNYAINWDATYPWEIIETSKQVHIGSYQPLEKLIGRIIVDKNKR</sequence>
<dbReference type="GO" id="GO:0016779">
    <property type="term" value="F:nucleotidyltransferase activity"/>
    <property type="evidence" value="ECO:0007669"/>
    <property type="project" value="UniProtKB-KW"/>
</dbReference>
<accession>A0A3B0WF03</accession>
<evidence type="ECO:0000259" key="5">
    <source>
        <dbReference type="PROSITE" id="PS51459"/>
    </source>
</evidence>
<dbReference type="GO" id="GO:0051302">
    <property type="term" value="P:regulation of cell division"/>
    <property type="evidence" value="ECO:0007669"/>
    <property type="project" value="TreeGrafter"/>
</dbReference>
<gene>
    <name evidence="6" type="ORF">MNBD_GAMMA07-157</name>
</gene>
<keyword evidence="1" id="KW-0808">Transferase</keyword>
<dbReference type="Pfam" id="PF02661">
    <property type="entry name" value="Fic"/>
    <property type="match status" value="1"/>
</dbReference>
<dbReference type="SUPFAM" id="SSF140931">
    <property type="entry name" value="Fic-like"/>
    <property type="match status" value="1"/>
</dbReference>
<dbReference type="GO" id="GO:0005524">
    <property type="term" value="F:ATP binding"/>
    <property type="evidence" value="ECO:0007669"/>
    <property type="project" value="UniProtKB-KW"/>
</dbReference>
<dbReference type="InterPro" id="IPR003812">
    <property type="entry name" value="Fido"/>
</dbReference>
<dbReference type="PROSITE" id="PS51459">
    <property type="entry name" value="FIDO"/>
    <property type="match status" value="1"/>
</dbReference>
<evidence type="ECO:0000256" key="2">
    <source>
        <dbReference type="ARBA" id="ARBA00022695"/>
    </source>
</evidence>
<proteinExistence type="predicted"/>
<keyword evidence="4" id="KW-0067">ATP-binding</keyword>
<keyword evidence="2" id="KW-0548">Nucleotidyltransferase</keyword>
<evidence type="ECO:0000256" key="1">
    <source>
        <dbReference type="ARBA" id="ARBA00022679"/>
    </source>
</evidence>
<protein>
    <submittedName>
        <fullName evidence="6">Cell filamentation protein fic</fullName>
    </submittedName>
</protein>
<reference evidence="6" key="1">
    <citation type="submission" date="2018-06" db="EMBL/GenBank/DDBJ databases">
        <authorList>
            <person name="Zhirakovskaya E."/>
        </authorList>
    </citation>
    <scope>NUCLEOTIDE SEQUENCE</scope>
</reference>
<feature type="domain" description="Fido" evidence="5">
    <location>
        <begin position="59"/>
        <end position="197"/>
    </location>
</feature>